<dbReference type="AlphaFoldDB" id="A0A1I2Q2H0"/>
<dbReference type="InterPro" id="IPR040449">
    <property type="entry name" value="Peptidase_S66_N"/>
</dbReference>
<dbReference type="SUPFAM" id="SSF52317">
    <property type="entry name" value="Class I glutamine amidotransferase-like"/>
    <property type="match status" value="1"/>
</dbReference>
<reference evidence="9 12" key="2">
    <citation type="submission" date="2018-03" db="EMBL/GenBank/DDBJ databases">
        <title>The uncultured portion of the human microbiome is neutrally assembled.</title>
        <authorList>
            <person name="Jeraldo P."/>
            <person name="Boardman L."/>
            <person name="White B.A."/>
            <person name="Nelson H."/>
            <person name="Goldenfeld N."/>
            <person name="Chia N."/>
        </authorList>
    </citation>
    <scope>NUCLEOTIDE SEQUENCE [LARGE SCALE GENOMIC DNA]</scope>
    <source>
        <strain evidence="9">CIM:MAG 903</strain>
    </source>
</reference>
<feature type="domain" description="LD-carboxypeptidase C-terminal" evidence="8">
    <location>
        <begin position="173"/>
        <end position="286"/>
    </location>
</feature>
<feature type="domain" description="LD-carboxypeptidase N-terminal" evidence="7">
    <location>
        <begin position="12"/>
        <end position="128"/>
    </location>
</feature>
<dbReference type="eggNOG" id="COG1619">
    <property type="taxonomic scope" value="Bacteria"/>
</dbReference>
<comment type="similarity">
    <text evidence="1">Belongs to the peptidase S66 family.</text>
</comment>
<reference evidence="10 11" key="1">
    <citation type="submission" date="2016-10" db="EMBL/GenBank/DDBJ databases">
        <authorList>
            <person name="de Groot N.N."/>
        </authorList>
    </citation>
    <scope>NUCLEOTIDE SEQUENCE [LARGE SCALE GENOMIC DNA]</scope>
    <source>
        <strain evidence="10 11">NLAE-zl-G419</strain>
    </source>
</reference>
<dbReference type="EMBL" id="FOOE01000034">
    <property type="protein sequence ID" value="SFG21559.1"/>
    <property type="molecule type" value="Genomic_DNA"/>
</dbReference>
<dbReference type="PIRSF" id="PIRSF028757">
    <property type="entry name" value="LD-carboxypeptidase"/>
    <property type="match status" value="1"/>
</dbReference>
<keyword evidence="11" id="KW-1185">Reference proteome</keyword>
<dbReference type="InterPro" id="IPR029062">
    <property type="entry name" value="Class_I_gatase-like"/>
</dbReference>
<keyword evidence="5" id="KW-0720">Serine protease</keyword>
<dbReference type="Proteomes" id="UP000182135">
    <property type="component" value="Unassembled WGS sequence"/>
</dbReference>
<proteinExistence type="inferred from homology"/>
<evidence type="ECO:0000259" key="7">
    <source>
        <dbReference type="Pfam" id="PF02016"/>
    </source>
</evidence>
<evidence type="ECO:0000313" key="11">
    <source>
        <dbReference type="Proteomes" id="UP000182135"/>
    </source>
</evidence>
<feature type="active site" description="Charge relay system" evidence="6">
    <location>
        <position position="204"/>
    </location>
</feature>
<dbReference type="PANTHER" id="PTHR30237">
    <property type="entry name" value="MURAMOYLTETRAPEPTIDE CARBOXYPEPTIDASE"/>
    <property type="match status" value="1"/>
</dbReference>
<accession>A0A1I2Q2H0</accession>
<dbReference type="InterPro" id="IPR027478">
    <property type="entry name" value="LdcA_N"/>
</dbReference>
<dbReference type="Pfam" id="PF02016">
    <property type="entry name" value="Peptidase_S66"/>
    <property type="match status" value="1"/>
</dbReference>
<dbReference type="OrthoDB" id="9807329at2"/>
<evidence type="ECO:0000313" key="12">
    <source>
        <dbReference type="Proteomes" id="UP000246114"/>
    </source>
</evidence>
<dbReference type="CDD" id="cd07025">
    <property type="entry name" value="Peptidase_S66"/>
    <property type="match status" value="1"/>
</dbReference>
<dbReference type="Proteomes" id="UP000246114">
    <property type="component" value="Unassembled WGS sequence"/>
</dbReference>
<evidence type="ECO:0000256" key="2">
    <source>
        <dbReference type="ARBA" id="ARBA00022645"/>
    </source>
</evidence>
<dbReference type="GO" id="GO:0004180">
    <property type="term" value="F:carboxypeptidase activity"/>
    <property type="evidence" value="ECO:0007669"/>
    <property type="project" value="UniProtKB-KW"/>
</dbReference>
<dbReference type="Gene3D" id="3.40.50.10740">
    <property type="entry name" value="Class I glutamine amidotransferase-like"/>
    <property type="match status" value="1"/>
</dbReference>
<dbReference type="InterPro" id="IPR003507">
    <property type="entry name" value="S66_fam"/>
</dbReference>
<dbReference type="Pfam" id="PF17676">
    <property type="entry name" value="Peptidase_S66C"/>
    <property type="match status" value="1"/>
</dbReference>
<evidence type="ECO:0000259" key="8">
    <source>
        <dbReference type="Pfam" id="PF17676"/>
    </source>
</evidence>
<evidence type="ECO:0000256" key="3">
    <source>
        <dbReference type="ARBA" id="ARBA00022670"/>
    </source>
</evidence>
<protein>
    <submittedName>
        <fullName evidence="9">LD-carboxypeptidase</fullName>
    </submittedName>
    <submittedName>
        <fullName evidence="10">Muramoyltetrapeptide carboxypeptidase</fullName>
    </submittedName>
</protein>
<dbReference type="GO" id="GO:0008236">
    <property type="term" value="F:serine-type peptidase activity"/>
    <property type="evidence" value="ECO:0007669"/>
    <property type="project" value="UniProtKB-KW"/>
</dbReference>
<organism evidence="10 11">
    <name type="scientific">Clostridium cadaveris</name>
    <dbReference type="NCBI Taxonomy" id="1529"/>
    <lineage>
        <taxon>Bacteria</taxon>
        <taxon>Bacillati</taxon>
        <taxon>Bacillota</taxon>
        <taxon>Clostridia</taxon>
        <taxon>Eubacteriales</taxon>
        <taxon>Clostridiaceae</taxon>
        <taxon>Clostridium</taxon>
    </lineage>
</organism>
<gene>
    <name evidence="9" type="ORF">DBY38_05480</name>
    <name evidence="10" type="ORF">SAMN04487885_13434</name>
</gene>
<sequence length="301" mass="33490">MLAKKLKFGDTIGVICPASGDEKEKITSKIELLKSLGFNVKIGEHVYDKYGYLAGKDIDRAFDINSAFQDPSIDAIMCYRGGYGTMRMLPYVNFNLLKSNPKIFIGYSDITTLLNHVYRKNNLITFHGPMANSELKDDTLKSLLDTLMNGDKPFSIKNPDNTQLKSYGSKSVSGIIVGGNLSLICATIGTPYEINFKDKILFIEEISEEPYSIDRMLCQLTLSNKLQQCAGFILGQFKDCSNGKELSLECVLEHYIFSLNKPVIYNFMCGHNTPNLTLPIGAKATLDISGHVIEILEPIVK</sequence>
<dbReference type="InterPro" id="IPR040921">
    <property type="entry name" value="Peptidase_S66C"/>
</dbReference>
<feature type="active site" description="Charge relay system" evidence="6">
    <location>
        <position position="271"/>
    </location>
</feature>
<dbReference type="Gene3D" id="3.50.30.60">
    <property type="entry name" value="LD-carboxypeptidase A C-terminal domain-like"/>
    <property type="match status" value="1"/>
</dbReference>
<evidence type="ECO:0000313" key="10">
    <source>
        <dbReference type="EMBL" id="SFG21559.1"/>
    </source>
</evidence>
<feature type="active site" description="Nucleophile" evidence="6">
    <location>
        <position position="108"/>
    </location>
</feature>
<keyword evidence="3" id="KW-0645">Protease</keyword>
<evidence type="ECO:0000256" key="4">
    <source>
        <dbReference type="ARBA" id="ARBA00022801"/>
    </source>
</evidence>
<name>A0A1I2Q2H0_9CLOT</name>
<dbReference type="GO" id="GO:0006508">
    <property type="term" value="P:proteolysis"/>
    <property type="evidence" value="ECO:0007669"/>
    <property type="project" value="UniProtKB-KW"/>
</dbReference>
<dbReference type="PANTHER" id="PTHR30237:SF2">
    <property type="entry name" value="MUREIN TETRAPEPTIDE CARBOXYPEPTIDASE"/>
    <property type="match status" value="1"/>
</dbReference>
<evidence type="ECO:0000313" key="9">
    <source>
        <dbReference type="EMBL" id="PWL54114.1"/>
    </source>
</evidence>
<dbReference type="RefSeq" id="WP_027639756.1">
    <property type="nucleotide sequence ID" value="NZ_BAAACD010000022.1"/>
</dbReference>
<evidence type="ECO:0000256" key="1">
    <source>
        <dbReference type="ARBA" id="ARBA00010233"/>
    </source>
</evidence>
<keyword evidence="2 10" id="KW-0121">Carboxypeptidase</keyword>
<dbReference type="EMBL" id="QAMZ01000027">
    <property type="protein sequence ID" value="PWL54114.1"/>
    <property type="molecule type" value="Genomic_DNA"/>
</dbReference>
<dbReference type="SUPFAM" id="SSF141986">
    <property type="entry name" value="LD-carboxypeptidase A C-terminal domain-like"/>
    <property type="match status" value="1"/>
</dbReference>
<evidence type="ECO:0000256" key="5">
    <source>
        <dbReference type="ARBA" id="ARBA00022825"/>
    </source>
</evidence>
<dbReference type="STRING" id="1529.SAMN04487885_13434"/>
<dbReference type="InterPro" id="IPR027461">
    <property type="entry name" value="Carboxypeptidase_A_C_sf"/>
</dbReference>
<keyword evidence="4" id="KW-0378">Hydrolase</keyword>
<evidence type="ECO:0000256" key="6">
    <source>
        <dbReference type="PIRSR" id="PIRSR028757-1"/>
    </source>
</evidence>